<sequence length="56" mass="6410">MSFFLLQNKYKLSEYGSFFILLSTITDNVLMDFLKSVAPGRRYTFLFPGFSSIGSN</sequence>
<evidence type="ECO:0000313" key="3">
    <source>
        <dbReference type="Proteomes" id="UP000011980"/>
    </source>
</evidence>
<dbReference type="EMBL" id="ANCE01000112">
    <property type="protein sequence ID" value="EMK24092.1"/>
    <property type="molecule type" value="Genomic_DNA"/>
</dbReference>
<dbReference type="Proteomes" id="UP000011980">
    <property type="component" value="Unassembled WGS sequence"/>
</dbReference>
<dbReference type="EMBL" id="ANCE01000212">
    <property type="protein sequence ID" value="EMK20446.1"/>
    <property type="molecule type" value="Genomic_DNA"/>
</dbReference>
<evidence type="ECO:0000313" key="1">
    <source>
        <dbReference type="EMBL" id="EMK20446.1"/>
    </source>
</evidence>
<organism evidence="1 3">
    <name type="scientific">Leptospira kirschneri serovar Bulgarica str. Nikolaevo</name>
    <dbReference type="NCBI Taxonomy" id="1240687"/>
    <lineage>
        <taxon>Bacteria</taxon>
        <taxon>Pseudomonadati</taxon>
        <taxon>Spirochaetota</taxon>
        <taxon>Spirochaetia</taxon>
        <taxon>Leptospirales</taxon>
        <taxon>Leptospiraceae</taxon>
        <taxon>Leptospira</taxon>
    </lineage>
</organism>
<proteinExistence type="predicted"/>
<accession>M6FCD1</accession>
<dbReference type="AlphaFoldDB" id="M6FCD1"/>
<protein>
    <submittedName>
        <fullName evidence="1">Uncharacterized protein</fullName>
    </submittedName>
</protein>
<name>M6FCD1_9LEPT</name>
<comment type="caution">
    <text evidence="1">The sequence shown here is derived from an EMBL/GenBank/DDBJ whole genome shotgun (WGS) entry which is preliminary data.</text>
</comment>
<evidence type="ECO:0000313" key="2">
    <source>
        <dbReference type="EMBL" id="EMK24092.1"/>
    </source>
</evidence>
<reference evidence="1 3" key="1">
    <citation type="submission" date="2013-01" db="EMBL/GenBank/DDBJ databases">
        <authorList>
            <person name="Harkins D.M."/>
            <person name="Durkin A.S."/>
            <person name="Brinkac L.M."/>
            <person name="Haft D.H."/>
            <person name="Selengut J.D."/>
            <person name="Sanka R."/>
            <person name="DePew J."/>
            <person name="Purushe J."/>
            <person name="Galloway R.L."/>
            <person name="Vinetz J.M."/>
            <person name="Sutton G.G."/>
            <person name="Nierman W.C."/>
            <person name="Fouts D.E."/>
        </authorList>
    </citation>
    <scope>NUCLEOTIDE SEQUENCE [LARGE SCALE GENOMIC DNA]</scope>
    <source>
        <strain evidence="1 3">Nikolaevo</strain>
    </source>
</reference>
<gene>
    <name evidence="2" type="ORF">LEP1GSC008_0098</name>
    <name evidence="1" type="ORF">LEP1GSC008_0108</name>
</gene>